<dbReference type="RefSeq" id="WP_188408700.1">
    <property type="nucleotide sequence ID" value="NZ_BMCP01000001.1"/>
</dbReference>
<comment type="caution">
    <text evidence="3">The sequence shown here is derived from an EMBL/GenBank/DDBJ whole genome shotgun (WGS) entry which is preliminary data.</text>
</comment>
<dbReference type="InterPro" id="IPR023696">
    <property type="entry name" value="Ureohydrolase_dom_sf"/>
</dbReference>
<evidence type="ECO:0000313" key="4">
    <source>
        <dbReference type="Proteomes" id="UP000602745"/>
    </source>
</evidence>
<keyword evidence="4" id="KW-1185">Reference proteome</keyword>
<dbReference type="InterPro" id="IPR037138">
    <property type="entry name" value="His_deacetylse_dom_sf"/>
</dbReference>
<feature type="domain" description="Histone deacetylase" evidence="2">
    <location>
        <begin position="20"/>
        <end position="306"/>
    </location>
</feature>
<dbReference type="SUPFAM" id="SSF52768">
    <property type="entry name" value="Arginase/deacetylase"/>
    <property type="match status" value="1"/>
</dbReference>
<evidence type="ECO:0000259" key="2">
    <source>
        <dbReference type="Pfam" id="PF00850"/>
    </source>
</evidence>
<dbReference type="PANTHER" id="PTHR10625:SF10">
    <property type="entry name" value="HISTONE DEACETYLASE HDAC1"/>
    <property type="match status" value="1"/>
</dbReference>
<evidence type="ECO:0000313" key="3">
    <source>
        <dbReference type="EMBL" id="GGE35745.1"/>
    </source>
</evidence>
<dbReference type="EMBL" id="BMCP01000001">
    <property type="protein sequence ID" value="GGE35745.1"/>
    <property type="molecule type" value="Genomic_DNA"/>
</dbReference>
<dbReference type="AlphaFoldDB" id="A0A8J2VQP4"/>
<organism evidence="3 4">
    <name type="scientific">Agaricicola taiwanensis</name>
    <dbReference type="NCBI Taxonomy" id="591372"/>
    <lineage>
        <taxon>Bacteria</taxon>
        <taxon>Pseudomonadati</taxon>
        <taxon>Pseudomonadota</taxon>
        <taxon>Alphaproteobacteria</taxon>
        <taxon>Rhodobacterales</taxon>
        <taxon>Paracoccaceae</taxon>
        <taxon>Agaricicola</taxon>
    </lineage>
</organism>
<reference evidence="3" key="2">
    <citation type="submission" date="2020-09" db="EMBL/GenBank/DDBJ databases">
        <authorList>
            <person name="Sun Q."/>
            <person name="Sedlacek I."/>
        </authorList>
    </citation>
    <scope>NUCLEOTIDE SEQUENCE</scope>
    <source>
        <strain evidence="3">CCM 7684</strain>
    </source>
</reference>
<gene>
    <name evidence="3" type="ORF">GCM10007276_11490</name>
</gene>
<proteinExistence type="inferred from homology"/>
<dbReference type="Gene3D" id="3.40.800.20">
    <property type="entry name" value="Histone deacetylase domain"/>
    <property type="match status" value="1"/>
</dbReference>
<dbReference type="InterPro" id="IPR000286">
    <property type="entry name" value="HDACs"/>
</dbReference>
<accession>A0A8J2VQP4</accession>
<dbReference type="Pfam" id="PF00850">
    <property type="entry name" value="Hist_deacetyl"/>
    <property type="match status" value="1"/>
</dbReference>
<protein>
    <submittedName>
        <fullName evidence="3">Acetoin utilization protein</fullName>
    </submittedName>
</protein>
<dbReference type="GO" id="GO:0040029">
    <property type="term" value="P:epigenetic regulation of gene expression"/>
    <property type="evidence" value="ECO:0007669"/>
    <property type="project" value="TreeGrafter"/>
</dbReference>
<comment type="similarity">
    <text evidence="1">Belongs to the histone deacetylase family.</text>
</comment>
<dbReference type="GO" id="GO:0004407">
    <property type="term" value="F:histone deacetylase activity"/>
    <property type="evidence" value="ECO:0007669"/>
    <property type="project" value="TreeGrafter"/>
</dbReference>
<evidence type="ECO:0000256" key="1">
    <source>
        <dbReference type="ARBA" id="ARBA00005947"/>
    </source>
</evidence>
<reference evidence="3" key="1">
    <citation type="journal article" date="2014" name="Int. J. Syst. Evol. Microbiol.">
        <title>Complete genome sequence of Corynebacterium casei LMG S-19264T (=DSM 44701T), isolated from a smear-ripened cheese.</title>
        <authorList>
            <consortium name="US DOE Joint Genome Institute (JGI-PGF)"/>
            <person name="Walter F."/>
            <person name="Albersmeier A."/>
            <person name="Kalinowski J."/>
            <person name="Ruckert C."/>
        </authorList>
    </citation>
    <scope>NUCLEOTIDE SEQUENCE</scope>
    <source>
        <strain evidence="3">CCM 7684</strain>
    </source>
</reference>
<dbReference type="PANTHER" id="PTHR10625">
    <property type="entry name" value="HISTONE DEACETYLASE HDAC1-RELATED"/>
    <property type="match status" value="1"/>
</dbReference>
<dbReference type="CDD" id="cd11599">
    <property type="entry name" value="HDAC_classII_2"/>
    <property type="match status" value="1"/>
</dbReference>
<dbReference type="PRINTS" id="PR01270">
    <property type="entry name" value="HDASUPER"/>
</dbReference>
<name>A0A8J2VQP4_9RHOB</name>
<dbReference type="InterPro" id="IPR023801">
    <property type="entry name" value="His_deacetylse_dom"/>
</dbReference>
<dbReference type="Proteomes" id="UP000602745">
    <property type="component" value="Unassembled WGS sequence"/>
</dbReference>
<sequence length="309" mass="32841">MATLLVTHEACLDHKPSLGHPERPDRLRAVAAALSDGKFSGLERVEAPLAPLSVVTSVHTEAYAATLDDARPREGMIAIDGDTVMSPGTWEAALRGVGAARLAVDRVMEGSARNAFCAIRPPGHHAERQRAMGFCFFNNAAIAARHAQNAHGAQRVAIMDFDVHHGNGTQDIFWSDESVLFTSTHQMPLYPGTGASEEKGEAGTIVNVPLKSGDGGAEFRAGMEGKILPAIDSFRPDIIIISAGFDAHERDPLGGLQFTEDDFGWATMRLMELADRHGGGRVVSVLEGGYDLDGLARSAAAHVAALMQG</sequence>